<accession>E2ZNS4</accession>
<proteinExistence type="predicted"/>
<dbReference type="STRING" id="748224.HMPREF9436_03355"/>
<dbReference type="BioCyc" id="FCF748224-HMP:GTSS-2327-MONOMER"/>
<dbReference type="EMBL" id="AECU01000248">
    <property type="protein sequence ID" value="EFQ05167.1"/>
    <property type="molecule type" value="Genomic_DNA"/>
</dbReference>
<organism evidence="1 2">
    <name type="scientific">Faecalibacterium cf. prausnitzii KLE1255</name>
    <dbReference type="NCBI Taxonomy" id="748224"/>
    <lineage>
        <taxon>Bacteria</taxon>
        <taxon>Bacillati</taxon>
        <taxon>Bacillota</taxon>
        <taxon>Clostridia</taxon>
        <taxon>Eubacteriales</taxon>
        <taxon>Oscillospiraceae</taxon>
        <taxon>Faecalibacterium</taxon>
    </lineage>
</organism>
<dbReference type="HOGENOM" id="CLU_2129694_0_0_9"/>
<comment type="caution">
    <text evidence="1">The sequence shown here is derived from an EMBL/GenBank/DDBJ whole genome shotgun (WGS) entry which is preliminary data.</text>
</comment>
<sequence>MSEFIDREKAIANIKAAYCCGCENYNGVKCRACQIMDAMDVLEDEPAAVPDVQRWRKTAEEPPTEKDSAHGKVLVKYMDATFAQSATWDIVAGAPDTFPLWMPMPELPEEKRS</sequence>
<evidence type="ECO:0008006" key="3">
    <source>
        <dbReference type="Google" id="ProtNLM"/>
    </source>
</evidence>
<evidence type="ECO:0000313" key="1">
    <source>
        <dbReference type="EMBL" id="EFQ05167.1"/>
    </source>
</evidence>
<dbReference type="AlphaFoldDB" id="E2ZNS4"/>
<evidence type="ECO:0000313" key="2">
    <source>
        <dbReference type="Proteomes" id="UP000006028"/>
    </source>
</evidence>
<reference evidence="1 2" key="1">
    <citation type="submission" date="2010-08" db="EMBL/GenBank/DDBJ databases">
        <authorList>
            <person name="Weinstock G."/>
            <person name="Sodergren E."/>
            <person name="Clifton S."/>
            <person name="Fulton L."/>
            <person name="Fulton B."/>
            <person name="Courtney L."/>
            <person name="Fronick C."/>
            <person name="Harrison M."/>
            <person name="Strong C."/>
            <person name="Farmer C."/>
            <person name="Delahaunty K."/>
            <person name="Markovic C."/>
            <person name="Hall O."/>
            <person name="Minx P."/>
            <person name="Tomlinson C."/>
            <person name="Mitreva M."/>
            <person name="Hou S."/>
            <person name="Chen J."/>
            <person name="Wollam A."/>
            <person name="Pepin K.H."/>
            <person name="Johnson M."/>
            <person name="Bhonagiri V."/>
            <person name="Zhang X."/>
            <person name="Suruliraj S."/>
            <person name="Warren W."/>
            <person name="Chinwalla A."/>
            <person name="Mardis E.R."/>
            <person name="Wilson R.K."/>
        </authorList>
    </citation>
    <scope>NUCLEOTIDE SEQUENCE [LARGE SCALE GENOMIC DNA]</scope>
    <source>
        <strain evidence="1 2">KLE1255</strain>
    </source>
</reference>
<name>E2ZNS4_9FIRM</name>
<protein>
    <recommendedName>
        <fullName evidence="3">DUF551 domain-containing protein</fullName>
    </recommendedName>
</protein>
<gene>
    <name evidence="1" type="ORF">HMPREF9436_03355</name>
</gene>
<dbReference type="OrthoDB" id="10016283at2"/>
<dbReference type="Proteomes" id="UP000006028">
    <property type="component" value="Unassembled WGS sequence"/>
</dbReference>
<dbReference type="RefSeq" id="WP_005946582.1">
    <property type="nucleotide sequence ID" value="NZ_GL538351.1"/>
</dbReference>